<comment type="caution">
    <text evidence="2">The sequence shown here is derived from an EMBL/GenBank/DDBJ whole genome shotgun (WGS) entry which is preliminary data.</text>
</comment>
<accession>A0ABQ4ZB98</accession>
<sequence length="256" mass="28772">MEVEPLDPTKLEDVGLDTCNHDIPVSSREAPSFDEPKPEPQPLTNCPSLDVSLGDKRGPKPPIKPYSLEGFRMKVVDNLTIHTSPSPHVAHSHPKGVYCYHHPCVDDTKKHYGFKLGLFGQSGSLGVNFSNLEMIEDDWQLESKEVSFLGEGLNLPVNPNKLENVRIKEIQHLEHIIQQPLFQHMAPSYHNGVFSTWMAFGGNTRDLGSFGEEMDEITDLHQIHEEILFLELGDGVAGINRRHRDPSRDGVKTWPT</sequence>
<protein>
    <submittedName>
        <fullName evidence="2">Uncharacterized protein</fullName>
    </submittedName>
</protein>
<gene>
    <name evidence="2" type="ORF">Tco_0752803</name>
</gene>
<evidence type="ECO:0000313" key="2">
    <source>
        <dbReference type="EMBL" id="GJS86262.1"/>
    </source>
</evidence>
<evidence type="ECO:0000256" key="1">
    <source>
        <dbReference type="SAM" id="MobiDB-lite"/>
    </source>
</evidence>
<feature type="region of interest" description="Disordered" evidence="1">
    <location>
        <begin position="1"/>
        <end position="62"/>
    </location>
</feature>
<reference evidence="2" key="2">
    <citation type="submission" date="2022-01" db="EMBL/GenBank/DDBJ databases">
        <authorList>
            <person name="Yamashiro T."/>
            <person name="Shiraishi A."/>
            <person name="Satake H."/>
            <person name="Nakayama K."/>
        </authorList>
    </citation>
    <scope>NUCLEOTIDE SEQUENCE</scope>
</reference>
<name>A0ABQ4ZB98_9ASTR</name>
<organism evidence="2 3">
    <name type="scientific">Tanacetum coccineum</name>
    <dbReference type="NCBI Taxonomy" id="301880"/>
    <lineage>
        <taxon>Eukaryota</taxon>
        <taxon>Viridiplantae</taxon>
        <taxon>Streptophyta</taxon>
        <taxon>Embryophyta</taxon>
        <taxon>Tracheophyta</taxon>
        <taxon>Spermatophyta</taxon>
        <taxon>Magnoliopsida</taxon>
        <taxon>eudicotyledons</taxon>
        <taxon>Gunneridae</taxon>
        <taxon>Pentapetalae</taxon>
        <taxon>asterids</taxon>
        <taxon>campanulids</taxon>
        <taxon>Asterales</taxon>
        <taxon>Asteraceae</taxon>
        <taxon>Asteroideae</taxon>
        <taxon>Anthemideae</taxon>
        <taxon>Anthemidinae</taxon>
        <taxon>Tanacetum</taxon>
    </lineage>
</organism>
<dbReference type="Proteomes" id="UP001151760">
    <property type="component" value="Unassembled WGS sequence"/>
</dbReference>
<dbReference type="EMBL" id="BQNB010011110">
    <property type="protein sequence ID" value="GJS86262.1"/>
    <property type="molecule type" value="Genomic_DNA"/>
</dbReference>
<proteinExistence type="predicted"/>
<reference evidence="2" key="1">
    <citation type="journal article" date="2022" name="Int. J. Mol. Sci.">
        <title>Draft Genome of Tanacetum Coccineum: Genomic Comparison of Closely Related Tanacetum-Family Plants.</title>
        <authorList>
            <person name="Yamashiro T."/>
            <person name="Shiraishi A."/>
            <person name="Nakayama K."/>
            <person name="Satake H."/>
        </authorList>
    </citation>
    <scope>NUCLEOTIDE SEQUENCE</scope>
</reference>
<keyword evidence="3" id="KW-1185">Reference proteome</keyword>
<evidence type="ECO:0000313" key="3">
    <source>
        <dbReference type="Proteomes" id="UP001151760"/>
    </source>
</evidence>